<organism evidence="1 2">
    <name type="scientific">Rhizobium mesoamericanum STM3625</name>
    <dbReference type="NCBI Taxonomy" id="1211777"/>
    <lineage>
        <taxon>Bacteria</taxon>
        <taxon>Pseudomonadati</taxon>
        <taxon>Pseudomonadota</taxon>
        <taxon>Alphaproteobacteria</taxon>
        <taxon>Hyphomicrobiales</taxon>
        <taxon>Rhizobiaceae</taxon>
        <taxon>Rhizobium/Agrobacterium group</taxon>
        <taxon>Rhizobium</taxon>
    </lineage>
</organism>
<protein>
    <submittedName>
        <fullName evidence="1">Uncharacterized protein</fullName>
    </submittedName>
</protein>
<evidence type="ECO:0000313" key="1">
    <source>
        <dbReference type="EMBL" id="CCM76044.1"/>
    </source>
</evidence>
<name>K0Q0Z1_9HYPH</name>
<dbReference type="HOGENOM" id="CLU_2685300_0_0_5"/>
<gene>
    <name evidence="1" type="ORF">BN77_3234</name>
</gene>
<dbReference type="EMBL" id="CANI01000021">
    <property type="protein sequence ID" value="CCM76044.1"/>
    <property type="molecule type" value="Genomic_DNA"/>
</dbReference>
<reference evidence="1 2" key="1">
    <citation type="journal article" date="2013" name="Genome Announc.">
        <title>Draft Genome Sequence of Rhizobium mesoamericanum STM3625, a Nitrogen-Fixing Symbiont of Mimosa pudica Isolated in French Guiana (South America).</title>
        <authorList>
            <person name="Moulin L."/>
            <person name="Mornico D."/>
            <person name="Melkonian R."/>
            <person name="Klonowska A."/>
        </authorList>
    </citation>
    <scope>NUCLEOTIDE SEQUENCE [LARGE SCALE GENOMIC DNA]</scope>
    <source>
        <strain evidence="1 2">STM3625</strain>
    </source>
</reference>
<evidence type="ECO:0000313" key="2">
    <source>
        <dbReference type="Proteomes" id="UP000009319"/>
    </source>
</evidence>
<keyword evidence="2" id="KW-1185">Reference proteome</keyword>
<comment type="caution">
    <text evidence="1">The sequence shown here is derived from an EMBL/GenBank/DDBJ whole genome shotgun (WGS) entry which is preliminary data.</text>
</comment>
<dbReference type="AlphaFoldDB" id="K0Q0Z1"/>
<accession>K0Q0Z1</accession>
<dbReference type="Proteomes" id="UP000009319">
    <property type="component" value="Unassembled WGS sequence"/>
</dbReference>
<proteinExistence type="predicted"/>
<sequence length="74" mass="8341">MRDSMLITSLPEPLYSSQLNIAYQGEHRHVNSYSGLLPFAIIGTDELMNGPPIHLQPDCFADSVMTPRRSFCCR</sequence>